<organism evidence="2 3">
    <name type="scientific">Trifolium medium</name>
    <dbReference type="NCBI Taxonomy" id="97028"/>
    <lineage>
        <taxon>Eukaryota</taxon>
        <taxon>Viridiplantae</taxon>
        <taxon>Streptophyta</taxon>
        <taxon>Embryophyta</taxon>
        <taxon>Tracheophyta</taxon>
        <taxon>Spermatophyta</taxon>
        <taxon>Magnoliopsida</taxon>
        <taxon>eudicotyledons</taxon>
        <taxon>Gunneridae</taxon>
        <taxon>Pentapetalae</taxon>
        <taxon>rosids</taxon>
        <taxon>fabids</taxon>
        <taxon>Fabales</taxon>
        <taxon>Fabaceae</taxon>
        <taxon>Papilionoideae</taxon>
        <taxon>50 kb inversion clade</taxon>
        <taxon>NPAAA clade</taxon>
        <taxon>Hologalegina</taxon>
        <taxon>IRL clade</taxon>
        <taxon>Trifolieae</taxon>
        <taxon>Trifolium</taxon>
    </lineage>
</organism>
<proteinExistence type="predicted"/>
<accession>A0A392NX84</accession>
<dbReference type="PANTHER" id="PTHR31900">
    <property type="entry name" value="F-BOX/RNI SUPERFAMILY PROTEIN-RELATED"/>
    <property type="match status" value="1"/>
</dbReference>
<dbReference type="AlphaFoldDB" id="A0A392NX84"/>
<evidence type="ECO:0000259" key="1">
    <source>
        <dbReference type="Pfam" id="PF24758"/>
    </source>
</evidence>
<dbReference type="PANTHER" id="PTHR31900:SF34">
    <property type="entry name" value="EMB|CAB62440.1-RELATED"/>
    <property type="match status" value="1"/>
</dbReference>
<dbReference type="Proteomes" id="UP000265520">
    <property type="component" value="Unassembled WGS sequence"/>
</dbReference>
<evidence type="ECO:0000313" key="2">
    <source>
        <dbReference type="EMBL" id="MCI03085.1"/>
    </source>
</evidence>
<feature type="domain" description="F-box/LRR-repeat protein 15/At3g58940/PEG3-like LRR" evidence="1">
    <location>
        <begin position="37"/>
        <end position="124"/>
    </location>
</feature>
<comment type="caution">
    <text evidence="2">The sequence shown here is derived from an EMBL/GenBank/DDBJ whole genome shotgun (WGS) entry which is preliminary data.</text>
</comment>
<feature type="non-terminal residue" evidence="2">
    <location>
        <position position="171"/>
    </location>
</feature>
<protein>
    <submittedName>
        <fullName evidence="2">F-box/LRR-repeat protein</fullName>
    </submittedName>
</protein>
<dbReference type="InterPro" id="IPR050232">
    <property type="entry name" value="FBL13/AtMIF1-like"/>
</dbReference>
<dbReference type="SUPFAM" id="SSF52047">
    <property type="entry name" value="RNI-like"/>
    <property type="match status" value="1"/>
</dbReference>
<dbReference type="InterPro" id="IPR055411">
    <property type="entry name" value="LRR_FXL15/At3g58940/PEG3-like"/>
</dbReference>
<name>A0A392NX84_9FABA</name>
<dbReference type="EMBL" id="LXQA010051153">
    <property type="protein sequence ID" value="MCI03085.1"/>
    <property type="molecule type" value="Genomic_DNA"/>
</dbReference>
<sequence>MDAIMFSPHSQHVPLKSFHLKFRNKFWGTNADCSTFDKWFEAAKQRRVKYLNLLNIPLVPTNIFCCKTLVILRLMNIRVANMFCCSVDLPLPLLKTWDLYKVGFDDMENLMRLISGCPVLENLKTSFVEVSAGVTAGGYFKPLSNLIKADFNLFEVPLRAVYNVQFLTICQ</sequence>
<dbReference type="Pfam" id="PF24758">
    <property type="entry name" value="LRR_At5g56370"/>
    <property type="match status" value="1"/>
</dbReference>
<keyword evidence="3" id="KW-1185">Reference proteome</keyword>
<reference evidence="2 3" key="1">
    <citation type="journal article" date="2018" name="Front. Plant Sci.">
        <title>Red Clover (Trifolium pratense) and Zigzag Clover (T. medium) - A Picture of Genomic Similarities and Differences.</title>
        <authorList>
            <person name="Dluhosova J."/>
            <person name="Istvanek J."/>
            <person name="Nedelnik J."/>
            <person name="Repkova J."/>
        </authorList>
    </citation>
    <scope>NUCLEOTIDE SEQUENCE [LARGE SCALE GENOMIC DNA]</scope>
    <source>
        <strain evidence="3">cv. 10/8</strain>
        <tissue evidence="2">Leaf</tissue>
    </source>
</reference>
<evidence type="ECO:0000313" key="3">
    <source>
        <dbReference type="Proteomes" id="UP000265520"/>
    </source>
</evidence>